<protein>
    <submittedName>
        <fullName evidence="1">Uncharacterized protein</fullName>
    </submittedName>
</protein>
<dbReference type="RefSeq" id="WP_152350331.1">
    <property type="nucleotide sequence ID" value="NZ_WBSN01000007.1"/>
</dbReference>
<keyword evidence="2" id="KW-1185">Reference proteome</keyword>
<evidence type="ECO:0000313" key="1">
    <source>
        <dbReference type="EMBL" id="NEG78609.1"/>
    </source>
</evidence>
<dbReference type="OrthoDB" id="10010969at2"/>
<evidence type="ECO:0000313" key="2">
    <source>
        <dbReference type="Proteomes" id="UP000469763"/>
    </source>
</evidence>
<dbReference type="Proteomes" id="UP000469763">
    <property type="component" value="Unassembled WGS sequence"/>
</dbReference>
<reference evidence="1 2" key="1">
    <citation type="submission" date="2019-10" db="EMBL/GenBank/DDBJ databases">
        <title>Bifidobacterium from non-human primates.</title>
        <authorList>
            <person name="Modesto M."/>
        </authorList>
    </citation>
    <scope>NUCLEOTIDE SEQUENCE [LARGE SCALE GENOMIC DNA]</scope>
    <source>
        <strain evidence="1 2">TREC</strain>
    </source>
</reference>
<gene>
    <name evidence="1" type="ORF">GFD22_06445</name>
</gene>
<sequence length="191" mass="20620">MKIMKRLGGPALAGACVLLVVLVAAFAGTVAGPGRSPAEATSGPFIEATDPVSPAAIRDPRPLAMPAQTMSLAPIKQGVRRRTVVYPAFEFSGRSMPPGDGDSFVLYSARRFTGKQRYDVFVRNDGDGGMTVRVWKIMRSWWAWSRVMACEVRIQAHGAAGFRVAGMQAQEEWYFTVAGDGMASDFSGDVR</sequence>
<accession>A0A7K3TIU5</accession>
<comment type="caution">
    <text evidence="1">The sequence shown here is derived from an EMBL/GenBank/DDBJ whole genome shotgun (WGS) entry which is preliminary data.</text>
</comment>
<dbReference type="AlphaFoldDB" id="A0A7K3TIU5"/>
<name>A0A7K3TIU5_9BIFI</name>
<organism evidence="1 2">
    <name type="scientific">Bifidobacterium avesanii</name>
    <dbReference type="NCBI Taxonomy" id="1798157"/>
    <lineage>
        <taxon>Bacteria</taxon>
        <taxon>Bacillati</taxon>
        <taxon>Actinomycetota</taxon>
        <taxon>Actinomycetes</taxon>
        <taxon>Bifidobacteriales</taxon>
        <taxon>Bifidobacteriaceae</taxon>
        <taxon>Bifidobacterium</taxon>
    </lineage>
</organism>
<proteinExistence type="predicted"/>
<dbReference type="EMBL" id="WHZY01000008">
    <property type="protein sequence ID" value="NEG78609.1"/>
    <property type="molecule type" value="Genomic_DNA"/>
</dbReference>